<dbReference type="InterPro" id="IPR009057">
    <property type="entry name" value="Homeodomain-like_sf"/>
</dbReference>
<dbReference type="PANTHER" id="PTHR43436">
    <property type="entry name" value="ARAC-FAMILY TRANSCRIPTIONAL REGULATOR"/>
    <property type="match status" value="1"/>
</dbReference>
<feature type="domain" description="HTH araC/xylS-type" evidence="3">
    <location>
        <begin position="204"/>
        <end position="302"/>
    </location>
</feature>
<dbReference type="SUPFAM" id="SSF46689">
    <property type="entry name" value="Homeodomain-like"/>
    <property type="match status" value="2"/>
</dbReference>
<dbReference type="PANTHER" id="PTHR43436:SF1">
    <property type="entry name" value="TRANSCRIPTIONAL REGULATORY PROTEIN"/>
    <property type="match status" value="1"/>
</dbReference>
<evidence type="ECO:0000259" key="3">
    <source>
        <dbReference type="PROSITE" id="PS01124"/>
    </source>
</evidence>
<proteinExistence type="predicted"/>
<dbReference type="InterPro" id="IPR009594">
    <property type="entry name" value="Tscrpt_reg_HTH_AraC_N"/>
</dbReference>
<protein>
    <submittedName>
        <fullName evidence="4">AraC family transcriptional regulator</fullName>
    </submittedName>
</protein>
<comment type="caution">
    <text evidence="4">The sequence shown here is derived from an EMBL/GenBank/DDBJ whole genome shotgun (WGS) entry which is preliminary data.</text>
</comment>
<gene>
    <name evidence="4" type="ORF">NM961_21670</name>
</gene>
<dbReference type="Gene3D" id="1.10.10.60">
    <property type="entry name" value="Homeodomain-like"/>
    <property type="match status" value="1"/>
</dbReference>
<dbReference type="EMBL" id="JANFQO010000028">
    <property type="protein sequence ID" value="MCQ4167332.1"/>
    <property type="molecule type" value="Genomic_DNA"/>
</dbReference>
<keyword evidence="5" id="KW-1185">Reference proteome</keyword>
<dbReference type="InterPro" id="IPR018060">
    <property type="entry name" value="HTH_AraC"/>
</dbReference>
<name>A0ABT1QYG5_9GAMM</name>
<dbReference type="Pfam" id="PF12833">
    <property type="entry name" value="HTH_18"/>
    <property type="match status" value="1"/>
</dbReference>
<evidence type="ECO:0000313" key="5">
    <source>
        <dbReference type="Proteomes" id="UP001165498"/>
    </source>
</evidence>
<accession>A0ABT1QYG5</accession>
<keyword evidence="1" id="KW-0805">Transcription regulation</keyword>
<dbReference type="Pfam" id="PF06719">
    <property type="entry name" value="AraC_N"/>
    <property type="match status" value="1"/>
</dbReference>
<dbReference type="Proteomes" id="UP001165498">
    <property type="component" value="Unassembled WGS sequence"/>
</dbReference>
<reference evidence="4" key="1">
    <citation type="submission" date="2022-07" db="EMBL/GenBank/DDBJ databases">
        <title>Tahibacter sp., a new gammaproteobacterium isolated from the silt sample collected at pig farm.</title>
        <authorList>
            <person name="Chen H."/>
        </authorList>
    </citation>
    <scope>NUCLEOTIDE SEQUENCE</scope>
    <source>
        <strain evidence="4">P2K</strain>
    </source>
</reference>
<dbReference type="RefSeq" id="WP_255916518.1">
    <property type="nucleotide sequence ID" value="NZ_JANFQO010000028.1"/>
</dbReference>
<dbReference type="PROSITE" id="PS01124">
    <property type="entry name" value="HTH_ARAC_FAMILY_2"/>
    <property type="match status" value="1"/>
</dbReference>
<sequence>MSQAAAANSIAPFDSLAPQRELAARIARFATGDGFHQSAIDALGLIRHDHPTEPCAAVYQPSLCIVVQGSKQARLGDEVFVYDPLHYLVVSVTLPVIGQVREATPAQPYLCLRIALDPRMISELVLQAAPAPPRGPDRGLFLARTEPPMLDALLRLLRLLDTPEEIGVLAPLVLREICYRVLTGEWGHRLRDLVVTDGGGQRIGRVIELIKTRFADALSIEELADSVHMSVSALHHRFKSVTALSPLQFQKSLRLHEARRLMLNDGLEAAAAAHRVGYESASQFSREYRRLFGAPPRREIVALRTQVRAVAD</sequence>
<evidence type="ECO:0000256" key="1">
    <source>
        <dbReference type="ARBA" id="ARBA00023015"/>
    </source>
</evidence>
<dbReference type="SMART" id="SM00342">
    <property type="entry name" value="HTH_ARAC"/>
    <property type="match status" value="1"/>
</dbReference>
<evidence type="ECO:0000256" key="2">
    <source>
        <dbReference type="ARBA" id="ARBA00023163"/>
    </source>
</evidence>
<keyword evidence="2" id="KW-0804">Transcription</keyword>
<organism evidence="4 5">
    <name type="scientific">Tahibacter harae</name>
    <dbReference type="NCBI Taxonomy" id="2963937"/>
    <lineage>
        <taxon>Bacteria</taxon>
        <taxon>Pseudomonadati</taxon>
        <taxon>Pseudomonadota</taxon>
        <taxon>Gammaproteobacteria</taxon>
        <taxon>Lysobacterales</taxon>
        <taxon>Rhodanobacteraceae</taxon>
        <taxon>Tahibacter</taxon>
    </lineage>
</organism>
<evidence type="ECO:0000313" key="4">
    <source>
        <dbReference type="EMBL" id="MCQ4167332.1"/>
    </source>
</evidence>